<feature type="transmembrane region" description="Helical" evidence="3">
    <location>
        <begin position="301"/>
        <end position="318"/>
    </location>
</feature>
<comment type="caution">
    <text evidence="5">The sequence shown here is derived from an EMBL/GenBank/DDBJ whole genome shotgun (WGS) entry which is preliminary data.</text>
</comment>
<dbReference type="GO" id="GO:0016757">
    <property type="term" value="F:glycosyltransferase activity"/>
    <property type="evidence" value="ECO:0007669"/>
    <property type="project" value="UniProtKB-KW"/>
</dbReference>
<keyword evidence="3" id="KW-0472">Membrane</keyword>
<sequence length="327" mass="38004">MTLISVIIPVYNVEKYLQQCVESVLNQSFKNIEVILINDGSTDNSKKICNEYELKDSRVKVIHKKNKGLSHTRNVGIKASKGDYLLFLDSDDYWVSNSLAAIEKYTKYGVDVVFLTSAKFFEKDNLLEKNFECLNKYEINNKTQEEVLKYLANIEKFPGSACTKLVKKSLIIEKKIFFQKGLLSEDIDWSTKLLIEAKSFYVCNVNFYIYRKQRQGSITNRISYKNVKDLLFIIKKWSEKCEKGEVAINLKPYILAIYSYEYIVLIGLIFFLPKNTRKLFYKDINKLRVLLKYGKTKKVKIVKLVVKVLGVVPTAYILNKYINISSK</sequence>
<evidence type="ECO:0000256" key="3">
    <source>
        <dbReference type="SAM" id="Phobius"/>
    </source>
</evidence>
<dbReference type="CDD" id="cd00761">
    <property type="entry name" value="Glyco_tranf_GTA_type"/>
    <property type="match status" value="1"/>
</dbReference>
<dbReference type="InterPro" id="IPR001173">
    <property type="entry name" value="Glyco_trans_2-like"/>
</dbReference>
<feature type="domain" description="Glycosyltransferase 2-like" evidence="4">
    <location>
        <begin position="5"/>
        <end position="139"/>
    </location>
</feature>
<dbReference type="InterPro" id="IPR029044">
    <property type="entry name" value="Nucleotide-diphossugar_trans"/>
</dbReference>
<dbReference type="Pfam" id="PF00535">
    <property type="entry name" value="Glycos_transf_2"/>
    <property type="match status" value="1"/>
</dbReference>
<evidence type="ECO:0000256" key="2">
    <source>
        <dbReference type="ARBA" id="ARBA00022679"/>
    </source>
</evidence>
<accession>A0A6I1MS03</accession>
<dbReference type="Proteomes" id="UP000430345">
    <property type="component" value="Unassembled WGS sequence"/>
</dbReference>
<keyword evidence="3" id="KW-1133">Transmembrane helix</keyword>
<dbReference type="SUPFAM" id="SSF53448">
    <property type="entry name" value="Nucleotide-diphospho-sugar transferases"/>
    <property type="match status" value="1"/>
</dbReference>
<dbReference type="Gene3D" id="3.90.550.10">
    <property type="entry name" value="Spore Coat Polysaccharide Biosynthesis Protein SpsA, Chain A"/>
    <property type="match status" value="1"/>
</dbReference>
<dbReference type="PANTHER" id="PTHR22916">
    <property type="entry name" value="GLYCOSYLTRANSFERASE"/>
    <property type="match status" value="1"/>
</dbReference>
<gene>
    <name evidence="5" type="ORF">GBZ86_04705</name>
</gene>
<dbReference type="EMBL" id="WHJC01000037">
    <property type="protein sequence ID" value="MPQ43059.1"/>
    <property type="molecule type" value="Genomic_DNA"/>
</dbReference>
<evidence type="ECO:0000256" key="1">
    <source>
        <dbReference type="ARBA" id="ARBA00022676"/>
    </source>
</evidence>
<proteinExistence type="predicted"/>
<feature type="transmembrane region" description="Helical" evidence="3">
    <location>
        <begin position="253"/>
        <end position="272"/>
    </location>
</feature>
<evidence type="ECO:0000259" key="4">
    <source>
        <dbReference type="Pfam" id="PF00535"/>
    </source>
</evidence>
<keyword evidence="3" id="KW-0812">Transmembrane</keyword>
<evidence type="ECO:0000313" key="6">
    <source>
        <dbReference type="Proteomes" id="UP000430345"/>
    </source>
</evidence>
<reference evidence="5 6" key="1">
    <citation type="submission" date="2019-10" db="EMBL/GenBank/DDBJ databases">
        <title>The Genome Sequence of Clostridium tarantellae Isolated from Fish Brain.</title>
        <authorList>
            <person name="Bano L."/>
            <person name="Kiel M."/>
            <person name="Sales G."/>
            <person name="Doxey A.C."/>
            <person name="Mansfield M.J."/>
            <person name="Schiavone M."/>
            <person name="Rossetto O."/>
            <person name="Pirazzini M."/>
            <person name="Dobrindt U."/>
            <person name="Montecucco C."/>
        </authorList>
    </citation>
    <scope>NUCLEOTIDE SEQUENCE [LARGE SCALE GENOMIC DNA]</scope>
    <source>
        <strain evidence="5 6">DSM 3997</strain>
    </source>
</reference>
<evidence type="ECO:0000313" key="5">
    <source>
        <dbReference type="EMBL" id="MPQ43059.1"/>
    </source>
</evidence>
<dbReference type="RefSeq" id="WP_152888231.1">
    <property type="nucleotide sequence ID" value="NZ_WHJC01000037.1"/>
</dbReference>
<dbReference type="PANTHER" id="PTHR22916:SF51">
    <property type="entry name" value="GLYCOSYLTRANSFERASE EPSH-RELATED"/>
    <property type="match status" value="1"/>
</dbReference>
<name>A0A6I1MS03_9CLOT</name>
<dbReference type="OrthoDB" id="9807674at2"/>
<keyword evidence="2 5" id="KW-0808">Transferase</keyword>
<keyword evidence="6" id="KW-1185">Reference proteome</keyword>
<organism evidence="5 6">
    <name type="scientific">Clostridium tarantellae</name>
    <dbReference type="NCBI Taxonomy" id="39493"/>
    <lineage>
        <taxon>Bacteria</taxon>
        <taxon>Bacillati</taxon>
        <taxon>Bacillota</taxon>
        <taxon>Clostridia</taxon>
        <taxon>Eubacteriales</taxon>
        <taxon>Clostridiaceae</taxon>
        <taxon>Clostridium</taxon>
    </lineage>
</organism>
<keyword evidence="1" id="KW-0328">Glycosyltransferase</keyword>
<protein>
    <submittedName>
        <fullName evidence="5">Glycosyltransferase</fullName>
    </submittedName>
</protein>
<dbReference type="AlphaFoldDB" id="A0A6I1MS03"/>